<dbReference type="InterPro" id="IPR000682">
    <property type="entry name" value="PCMT"/>
</dbReference>
<accession>A0A914QPX0</accession>
<protein>
    <submittedName>
        <fullName evidence="3">Protein-L-isoaspartate O-methyltransferase</fullName>
    </submittedName>
</protein>
<dbReference type="AlphaFoldDB" id="A0A914QPX0"/>
<dbReference type="SUPFAM" id="SSF53335">
    <property type="entry name" value="S-adenosyl-L-methionine-dependent methyltransferases"/>
    <property type="match status" value="1"/>
</dbReference>
<dbReference type="GO" id="GO:0004719">
    <property type="term" value="F:protein-L-isoaspartate (D-aspartate) O-methyltransferase activity"/>
    <property type="evidence" value="ECO:0007669"/>
    <property type="project" value="InterPro"/>
</dbReference>
<comment type="similarity">
    <text evidence="1">Belongs to the methyltransferase superfamily. L-isoaspartyl/D-aspartyl protein methyltransferase family.</text>
</comment>
<organism evidence="2 3">
    <name type="scientific">Panagrolaimus davidi</name>
    <dbReference type="NCBI Taxonomy" id="227884"/>
    <lineage>
        <taxon>Eukaryota</taxon>
        <taxon>Metazoa</taxon>
        <taxon>Ecdysozoa</taxon>
        <taxon>Nematoda</taxon>
        <taxon>Chromadorea</taxon>
        <taxon>Rhabditida</taxon>
        <taxon>Tylenchina</taxon>
        <taxon>Panagrolaimomorpha</taxon>
        <taxon>Panagrolaimoidea</taxon>
        <taxon>Panagrolaimidae</taxon>
        <taxon>Panagrolaimus</taxon>
    </lineage>
</organism>
<proteinExistence type="inferred from homology"/>
<sequence length="197" mass="22758">MLKMFLIKDIGYNYDEDWLYNQIMIKKLKAQKKLRSSNIIEAFETINKAWFMPSKNDECDSDIDDEYKYTSADLSIHLFSPSVYATIVENLDLQQEHSFLNIGSGTGYLSSICGCLIGDQYIIQAIGSVEFDDIEVPENENEMPVKKVDSLLHIFSLQKFFRFAIRLIPIFPYIDIKNTRSLERSLLSVQLSKDSRA</sequence>
<dbReference type="Pfam" id="PF01135">
    <property type="entry name" value="PCMT"/>
    <property type="match status" value="1"/>
</dbReference>
<dbReference type="PANTHER" id="PTHR11579">
    <property type="entry name" value="PROTEIN-L-ISOASPARTATE O-METHYLTRANSFERASE"/>
    <property type="match status" value="1"/>
</dbReference>
<keyword evidence="2" id="KW-1185">Reference proteome</keyword>
<dbReference type="Proteomes" id="UP000887578">
    <property type="component" value="Unplaced"/>
</dbReference>
<dbReference type="InterPro" id="IPR029063">
    <property type="entry name" value="SAM-dependent_MTases_sf"/>
</dbReference>
<evidence type="ECO:0000256" key="1">
    <source>
        <dbReference type="ARBA" id="ARBA00005369"/>
    </source>
</evidence>
<name>A0A914QPX0_9BILA</name>
<dbReference type="GO" id="GO:0005737">
    <property type="term" value="C:cytoplasm"/>
    <property type="evidence" value="ECO:0007669"/>
    <property type="project" value="TreeGrafter"/>
</dbReference>
<evidence type="ECO:0000313" key="2">
    <source>
        <dbReference type="Proteomes" id="UP000887578"/>
    </source>
</evidence>
<dbReference type="PANTHER" id="PTHR11579:SF9">
    <property type="entry name" value="PROTEIN-L-ISOASPARTATE O-METHYLTRANSFERASE"/>
    <property type="match status" value="1"/>
</dbReference>
<evidence type="ECO:0000313" key="3">
    <source>
        <dbReference type="WBParaSite" id="PDA_v2.g3569.t1"/>
    </source>
</evidence>
<dbReference type="Gene3D" id="3.40.50.150">
    <property type="entry name" value="Vaccinia Virus protein VP39"/>
    <property type="match status" value="1"/>
</dbReference>
<dbReference type="WBParaSite" id="PDA_v2.g3569.t1">
    <property type="protein sequence ID" value="PDA_v2.g3569.t1"/>
    <property type="gene ID" value="PDA_v2.g3569"/>
</dbReference>
<reference evidence="3" key="1">
    <citation type="submission" date="2022-11" db="UniProtKB">
        <authorList>
            <consortium name="WormBaseParasite"/>
        </authorList>
    </citation>
    <scope>IDENTIFICATION</scope>
</reference>